<dbReference type="FunFam" id="2.30.29.30:FF:000051">
    <property type="entry name" value="Serine/threonine-protein phosphatase 4 regulatory subunit 3B"/>
    <property type="match status" value="1"/>
</dbReference>
<evidence type="ECO:0000259" key="6">
    <source>
        <dbReference type="Pfam" id="PF22972"/>
    </source>
</evidence>
<comment type="similarity">
    <text evidence="2">Belongs to the SMEK family.</text>
</comment>
<dbReference type="Pfam" id="PF04802">
    <property type="entry name" value="PP4R3"/>
    <property type="match status" value="2"/>
</dbReference>
<evidence type="ECO:0000256" key="1">
    <source>
        <dbReference type="ARBA" id="ARBA00004123"/>
    </source>
</evidence>
<dbReference type="OrthoDB" id="27483at2759"/>
<evidence type="ECO:0000256" key="3">
    <source>
        <dbReference type="ARBA" id="ARBA00023242"/>
    </source>
</evidence>
<organism evidence="8">
    <name type="scientific">Camponotus floridanus</name>
    <name type="common">Florida carpenter ant</name>
    <dbReference type="NCBI Taxonomy" id="104421"/>
    <lineage>
        <taxon>Eukaryota</taxon>
        <taxon>Metazoa</taxon>
        <taxon>Ecdysozoa</taxon>
        <taxon>Arthropoda</taxon>
        <taxon>Hexapoda</taxon>
        <taxon>Insecta</taxon>
        <taxon>Pterygota</taxon>
        <taxon>Neoptera</taxon>
        <taxon>Endopterygota</taxon>
        <taxon>Hymenoptera</taxon>
        <taxon>Apocrita</taxon>
        <taxon>Aculeata</taxon>
        <taxon>Formicoidea</taxon>
        <taxon>Formicidae</taxon>
        <taxon>Formicinae</taxon>
        <taxon>Camponotus</taxon>
    </lineage>
</organism>
<keyword evidence="8" id="KW-1185">Reference proteome</keyword>
<dbReference type="PANTHER" id="PTHR23318:SF0">
    <property type="entry name" value="SERINE_THREONINE-PROTEIN PHOSPHATASE 4 REGULATORY SUBUNIT 3"/>
    <property type="match status" value="1"/>
</dbReference>
<accession>E2A968</accession>
<protein>
    <submittedName>
        <fullName evidence="7">SMEK-like protein 1</fullName>
    </submittedName>
</protein>
<feature type="compositionally biased region" description="Acidic residues" evidence="4">
    <location>
        <begin position="712"/>
        <end position="724"/>
    </location>
</feature>
<dbReference type="OMA" id="FYKFCID"/>
<gene>
    <name evidence="7" type="ORF">EAG_14734</name>
</gene>
<dbReference type="Pfam" id="PF22972">
    <property type="entry name" value="EVH1_PP4R3"/>
    <property type="match status" value="1"/>
</dbReference>
<dbReference type="InterPro" id="IPR055236">
    <property type="entry name" value="EVH1_PP4R3"/>
</dbReference>
<dbReference type="InterPro" id="IPR006887">
    <property type="entry name" value="P4R3-like_central_dom"/>
</dbReference>
<reference evidence="7 8" key="1">
    <citation type="journal article" date="2010" name="Science">
        <title>Genomic comparison of the ants Camponotus floridanus and Harpegnathos saltator.</title>
        <authorList>
            <person name="Bonasio R."/>
            <person name="Zhang G."/>
            <person name="Ye C."/>
            <person name="Mutti N.S."/>
            <person name="Fang X."/>
            <person name="Qin N."/>
            <person name="Donahue G."/>
            <person name="Yang P."/>
            <person name="Li Q."/>
            <person name="Li C."/>
            <person name="Zhang P."/>
            <person name="Huang Z."/>
            <person name="Berger S.L."/>
            <person name="Reinberg D."/>
            <person name="Wang J."/>
            <person name="Liebig J."/>
        </authorList>
    </citation>
    <scope>NUCLEOTIDE SEQUENCE [LARGE SCALE GENOMIC DNA]</scope>
    <source>
        <strain evidence="8">C129</strain>
    </source>
</reference>
<comment type="subcellular location">
    <subcellularLocation>
        <location evidence="1">Nucleus</location>
    </subcellularLocation>
</comment>
<dbReference type="Proteomes" id="UP000000311">
    <property type="component" value="Unassembled WGS sequence"/>
</dbReference>
<sequence length="735" mass="84398">MTDTRRRVKLYALNADRQWDDRGTGHVSSSYVDRLKGISLLVRAESDGSVLLESRIQPDTAYQKQQDTLIVWSEGDNFDLALSFQEKAGCDEIWEKICQVQGKDPSVEITQDIVEESEDERFDDMSDAAPPIELPPCELSRLEDINELIENCLTSPMRKEKLAVALESEGYIKKLLNLFRTCEDLENIEGLHHLYDIFKNIFLLNKNALFEVMFSDDTIFDVVGCLEYEPTLSQPKRHREYLRQLARFKQAIPITNTELLAKIHQTYRVQYIQDVVLPTPSVFEDNMLSTLSSFIFFNKVEIVTLIQDDEKFLTELFRQLTDEATLDSKRRDLVLFLKEFCNFSQNLQPQGKEAFYKTLTALGILPALEITLAMNDAQTKTASIDILTYIVEYSPSVVRDYTLQQINNTEQDQMLVNVIVAQLVGDSDPELGGAVQLAGVLRLLLDPENMLASVNKSEKTDFLNYFYKNSIGTLIAPLLANTIGERPAREDYRTVQLLGLILELFMRKIIALKDEFYNRYIIKGNLFAPVFDAFVRNNGRYNLLDSAILEMFEFIKLEDIKSLCSHVVENFSKELEAIDYVQTFKALKLRYEQHQDKLKDRDRTTIDSVPSILRNSRYRRDQRQLEEEEELWFNEEEEYDEDSKSHQQQQQQQSVLNNNTSNNNITSQQPQINNSSSTTNESPIASDINPTPAIGTVEKTGTALFKKGLVDYEGDSDEDDDDSESSPSPKRQRLS</sequence>
<dbReference type="FunCoup" id="E2A968">
    <property type="interactions" value="2269"/>
</dbReference>
<dbReference type="EMBL" id="GL437711">
    <property type="protein sequence ID" value="EFN70053.1"/>
    <property type="molecule type" value="Genomic_DNA"/>
</dbReference>
<dbReference type="GO" id="GO:0006974">
    <property type="term" value="P:DNA damage response"/>
    <property type="evidence" value="ECO:0007669"/>
    <property type="project" value="TreeGrafter"/>
</dbReference>
<dbReference type="Gene3D" id="2.30.29.30">
    <property type="entry name" value="Pleckstrin-homology domain (PH domain)/Phosphotyrosine-binding domain (PTB)"/>
    <property type="match status" value="1"/>
</dbReference>
<dbReference type="InterPro" id="IPR011993">
    <property type="entry name" value="PH-like_dom_sf"/>
</dbReference>
<dbReference type="GO" id="GO:0030289">
    <property type="term" value="C:protein phosphatase 4 complex"/>
    <property type="evidence" value="ECO:0007669"/>
    <property type="project" value="TreeGrafter"/>
</dbReference>
<dbReference type="GO" id="GO:0072542">
    <property type="term" value="F:protein phosphatase activator activity"/>
    <property type="evidence" value="ECO:0007669"/>
    <property type="project" value="TreeGrafter"/>
</dbReference>
<evidence type="ECO:0000256" key="4">
    <source>
        <dbReference type="SAM" id="MobiDB-lite"/>
    </source>
</evidence>
<dbReference type="PANTHER" id="PTHR23318">
    <property type="entry name" value="ATP SYNTHASE GAMMA-RELATED"/>
    <property type="match status" value="1"/>
</dbReference>
<feature type="domain" description="PP4R3 EVH1-like" evidence="6">
    <location>
        <begin position="5"/>
        <end position="101"/>
    </location>
</feature>
<evidence type="ECO:0000313" key="8">
    <source>
        <dbReference type="Proteomes" id="UP000000311"/>
    </source>
</evidence>
<dbReference type="InterPro" id="IPR051137">
    <property type="entry name" value="PP4R3-like"/>
</dbReference>
<evidence type="ECO:0000259" key="5">
    <source>
        <dbReference type="Pfam" id="PF04802"/>
    </source>
</evidence>
<proteinExistence type="inferred from homology"/>
<dbReference type="InParanoid" id="E2A968"/>
<dbReference type="STRING" id="104421.E2A968"/>
<keyword evidence="3" id="KW-0539">Nucleus</keyword>
<feature type="domain" description="Serine/threonine-protein phosphatase 4 regulatory subunit 3-like central" evidence="5">
    <location>
        <begin position="505"/>
        <end position="593"/>
    </location>
</feature>
<feature type="domain" description="Serine/threonine-protein phosphatase 4 regulatory subunit 3-like central" evidence="5">
    <location>
        <begin position="144"/>
        <end position="504"/>
    </location>
</feature>
<name>E2A968_CAMFO</name>
<dbReference type="AlphaFoldDB" id="E2A968"/>
<evidence type="ECO:0000313" key="7">
    <source>
        <dbReference type="EMBL" id="EFN70053.1"/>
    </source>
</evidence>
<dbReference type="SUPFAM" id="SSF50729">
    <property type="entry name" value="PH domain-like"/>
    <property type="match status" value="1"/>
</dbReference>
<feature type="compositionally biased region" description="Low complexity" evidence="4">
    <location>
        <begin position="647"/>
        <end position="680"/>
    </location>
</feature>
<feature type="region of interest" description="Disordered" evidence="4">
    <location>
        <begin position="634"/>
        <end position="735"/>
    </location>
</feature>
<dbReference type="GO" id="GO:0005654">
    <property type="term" value="C:nucleoplasm"/>
    <property type="evidence" value="ECO:0007669"/>
    <property type="project" value="TreeGrafter"/>
</dbReference>
<evidence type="ECO:0000256" key="2">
    <source>
        <dbReference type="ARBA" id="ARBA00008809"/>
    </source>
</evidence>